<sequence length="71" mass="7945">MIQPGIQHKDRNNRVVILSLIIIIRTDNRAFLRYFSLFCSLTGAFSYLPGPETPLPAQEIIKIPVPAADPP</sequence>
<accession>A0AAU8ZPR3</accession>
<gene>
    <name evidence="1" type="ORF">AM380_14785</name>
</gene>
<reference evidence="1 2" key="1">
    <citation type="submission" date="2018-04" db="EMBL/GenBank/DDBJ databases">
        <title>Whole genome sequencing of Morganella morganii AR_0133.</title>
        <authorList>
            <person name="Conlan S."/>
            <person name="Thomas P.J."/>
            <person name="Mullikin J."/>
            <person name="Frank K.M."/>
            <person name="Segre J.A."/>
        </authorList>
    </citation>
    <scope>NUCLEOTIDE SEQUENCE [LARGE SCALE GENOMIC DNA]</scope>
    <source>
        <strain evidence="1 2">AR_0133</strain>
    </source>
</reference>
<organism evidence="1 2">
    <name type="scientific">Morganella morganii</name>
    <name type="common">Proteus morganii</name>
    <dbReference type="NCBI Taxonomy" id="582"/>
    <lineage>
        <taxon>Bacteria</taxon>
        <taxon>Pseudomonadati</taxon>
        <taxon>Pseudomonadota</taxon>
        <taxon>Gammaproteobacteria</taxon>
        <taxon>Enterobacterales</taxon>
        <taxon>Morganellaceae</taxon>
        <taxon>Morganella</taxon>
    </lineage>
</organism>
<name>A0AAU8ZPR3_MORMO</name>
<protein>
    <submittedName>
        <fullName evidence="1">Uncharacterized protein</fullName>
    </submittedName>
</protein>
<dbReference type="Proteomes" id="UP000244682">
    <property type="component" value="Chromosome"/>
</dbReference>
<proteinExistence type="predicted"/>
<dbReference type="EMBL" id="CP028956">
    <property type="protein sequence ID" value="AWC94811.1"/>
    <property type="molecule type" value="Genomic_DNA"/>
</dbReference>
<evidence type="ECO:0000313" key="1">
    <source>
        <dbReference type="EMBL" id="AWC94811.1"/>
    </source>
</evidence>
<dbReference type="AlphaFoldDB" id="A0AAU8ZPR3"/>
<evidence type="ECO:0000313" key="2">
    <source>
        <dbReference type="Proteomes" id="UP000244682"/>
    </source>
</evidence>